<accession>A0A327JRC1</accession>
<dbReference type="InterPro" id="IPR020269">
    <property type="entry name" value="Phage_Mu_Releasin"/>
</dbReference>
<keyword evidence="1" id="KW-1133">Transmembrane helix</keyword>
<dbReference type="Pfam" id="PF10805">
    <property type="entry name" value="DUF2730"/>
    <property type="match status" value="1"/>
</dbReference>
<protein>
    <recommendedName>
        <fullName evidence="4">DUF2730 domain-containing protein</fullName>
    </recommendedName>
</protein>
<keyword evidence="1" id="KW-0812">Transmembrane</keyword>
<comment type="caution">
    <text evidence="2">The sequence shown here is derived from an EMBL/GenBank/DDBJ whole genome shotgun (WGS) entry which is preliminary data.</text>
</comment>
<sequence length="108" mass="12011">MMLDEFKTWVGTIGGGLGAVSVVYTWLTSRSATNAAELQKHSELLTETTRRVDAIEGEMRHLPDKDTVHKMELAMAEIRGELGQMSASAQATQRTVQRIEAHLLDKEK</sequence>
<keyword evidence="3" id="KW-1185">Reference proteome</keyword>
<feature type="transmembrane region" description="Helical" evidence="1">
    <location>
        <begin position="6"/>
        <end position="27"/>
    </location>
</feature>
<name>A0A327JRC1_9HYPH</name>
<evidence type="ECO:0000313" key="3">
    <source>
        <dbReference type="Proteomes" id="UP000249299"/>
    </source>
</evidence>
<keyword evidence="1" id="KW-0472">Membrane</keyword>
<evidence type="ECO:0000313" key="2">
    <source>
        <dbReference type="EMBL" id="RAI29030.1"/>
    </source>
</evidence>
<evidence type="ECO:0008006" key="4">
    <source>
        <dbReference type="Google" id="ProtNLM"/>
    </source>
</evidence>
<reference evidence="2 3" key="1">
    <citation type="submission" date="2017-07" db="EMBL/GenBank/DDBJ databases">
        <title>Draft Genome Sequences of Select Purple Nonsulfur Bacteria.</title>
        <authorList>
            <person name="Lasarre B."/>
            <person name="Mckinlay J.B."/>
        </authorList>
    </citation>
    <scope>NUCLEOTIDE SEQUENCE [LARGE SCALE GENOMIC DNA]</scope>
    <source>
        <strain evidence="2 3">DSM 11290</strain>
    </source>
</reference>
<evidence type="ECO:0000256" key="1">
    <source>
        <dbReference type="SAM" id="Phobius"/>
    </source>
</evidence>
<dbReference type="EMBL" id="NPEV01000006">
    <property type="protein sequence ID" value="RAI29030.1"/>
    <property type="molecule type" value="Genomic_DNA"/>
</dbReference>
<dbReference type="AlphaFoldDB" id="A0A327JRC1"/>
<proteinExistence type="predicted"/>
<organism evidence="2 3">
    <name type="scientific">Rhodobium orientis</name>
    <dbReference type="NCBI Taxonomy" id="34017"/>
    <lineage>
        <taxon>Bacteria</taxon>
        <taxon>Pseudomonadati</taxon>
        <taxon>Pseudomonadota</taxon>
        <taxon>Alphaproteobacteria</taxon>
        <taxon>Hyphomicrobiales</taxon>
        <taxon>Rhodobiaceae</taxon>
        <taxon>Rhodobium</taxon>
    </lineage>
</organism>
<dbReference type="Proteomes" id="UP000249299">
    <property type="component" value="Unassembled WGS sequence"/>
</dbReference>
<gene>
    <name evidence="2" type="ORF">CH339_04945</name>
</gene>